<gene>
    <name evidence="1" type="ORF">ONZ51_g7482</name>
</gene>
<protein>
    <submittedName>
        <fullName evidence="1">Uncharacterized protein</fullName>
    </submittedName>
</protein>
<sequence>MTTSRSRRTNRNSSPTSVNTHVQIFVKRDTYDTLQALFLREGAVGRVEVDWKSLRRAMLSLGFAMTTRSGRVREFVPPDGLASSMTVEVSKPSKGIVQGKALRRLSQRMTRLYGWGPASFKLQE</sequence>
<dbReference type="Proteomes" id="UP001215151">
    <property type="component" value="Unassembled WGS sequence"/>
</dbReference>
<evidence type="ECO:0000313" key="2">
    <source>
        <dbReference type="Proteomes" id="UP001215151"/>
    </source>
</evidence>
<name>A0AAD7TR84_9APHY</name>
<dbReference type="EMBL" id="JAPEVG010000201">
    <property type="protein sequence ID" value="KAJ8474038.1"/>
    <property type="molecule type" value="Genomic_DNA"/>
</dbReference>
<proteinExistence type="predicted"/>
<evidence type="ECO:0000313" key="1">
    <source>
        <dbReference type="EMBL" id="KAJ8474038.1"/>
    </source>
</evidence>
<accession>A0AAD7TR84</accession>
<organism evidence="1 2">
    <name type="scientific">Trametes cubensis</name>
    <dbReference type="NCBI Taxonomy" id="1111947"/>
    <lineage>
        <taxon>Eukaryota</taxon>
        <taxon>Fungi</taxon>
        <taxon>Dikarya</taxon>
        <taxon>Basidiomycota</taxon>
        <taxon>Agaricomycotina</taxon>
        <taxon>Agaricomycetes</taxon>
        <taxon>Polyporales</taxon>
        <taxon>Polyporaceae</taxon>
        <taxon>Trametes</taxon>
    </lineage>
</organism>
<keyword evidence="2" id="KW-1185">Reference proteome</keyword>
<dbReference type="AlphaFoldDB" id="A0AAD7TR84"/>
<reference evidence="1" key="1">
    <citation type="submission" date="2022-11" db="EMBL/GenBank/DDBJ databases">
        <title>Genome Sequence of Cubamyces cubensis.</title>
        <authorList>
            <person name="Buettner E."/>
        </authorList>
    </citation>
    <scope>NUCLEOTIDE SEQUENCE</scope>
    <source>
        <strain evidence="1">MPL-01</strain>
    </source>
</reference>
<comment type="caution">
    <text evidence="1">The sequence shown here is derived from an EMBL/GenBank/DDBJ whole genome shotgun (WGS) entry which is preliminary data.</text>
</comment>